<gene>
    <name evidence="1" type="ORF">RI845_17905</name>
</gene>
<dbReference type="PROSITE" id="PS51257">
    <property type="entry name" value="PROKAR_LIPOPROTEIN"/>
    <property type="match status" value="1"/>
</dbReference>
<organism evidence="1 2">
    <name type="scientific">Thalassotalea nanhaiensis</name>
    <dbReference type="NCBI Taxonomy" id="3065648"/>
    <lineage>
        <taxon>Bacteria</taxon>
        <taxon>Pseudomonadati</taxon>
        <taxon>Pseudomonadota</taxon>
        <taxon>Gammaproteobacteria</taxon>
        <taxon>Alteromonadales</taxon>
        <taxon>Colwelliaceae</taxon>
        <taxon>Thalassotalea</taxon>
    </lineage>
</organism>
<keyword evidence="2" id="KW-1185">Reference proteome</keyword>
<proteinExistence type="predicted"/>
<dbReference type="RefSeq" id="WP_348387536.1">
    <property type="nucleotide sequence ID" value="NZ_CP134146.1"/>
</dbReference>
<protein>
    <submittedName>
        <fullName evidence="1">Uncharacterized protein</fullName>
    </submittedName>
</protein>
<reference evidence="2" key="1">
    <citation type="submission" date="2023-09" db="EMBL/GenBank/DDBJ databases">
        <authorList>
            <person name="Li S."/>
            <person name="Li X."/>
            <person name="Zhang C."/>
            <person name="Zhao Z."/>
        </authorList>
    </citation>
    <scope>NUCLEOTIDE SEQUENCE [LARGE SCALE GENOMIC DNA]</scope>
    <source>
        <strain evidence="2">SQ345</strain>
    </source>
</reference>
<sequence length="746" mass="84083">MNFSKIIILFISLMLGGCGGGGSDKGTKLNDQNEIENFKFSEELSVDIVNISTTLVEGPVAMVDLLEAELLWFFHSPDNVNTRHCKEGGVVNFTDKVTSNGVTTGILDFQNCFRNIGNDELILSGLINLEFEVHSRESFIYQKYHEKNALSSYSYKLLSNNFSVGTSLDELNKFGFELSISTNTVWQESENTYHLAIVQEKGRDIKVSNFNLEVYDELANKLKQESVSNLDLAQVQTYLGEEREEYSISFQGTYISQLLNEQWGVIGQFSRQGRTYDYDYDKSIAHDKTVDGYIELTLNKDVIKAEEQSSGSKFYFNQSQVEQNYTLGYEGDLLYIGFDHLMLAHMHDKTPLMAIDITPANQLDSLEKVTDVTVVFNKILKRGNIGLLDNASGVNLDDTVTSNIIHTSFNKDDVNQDVVGLRYTAETFGTAYWQRTSGNHYIGIGDNVIYELPERANKLFYTQSTNTIWGYGNKNVFNLDGSVSKNLNIESYVWVEDLCFINEKLFILTSGSNSGLHEFNAQNSFSLTNKHSYYSIFKPLTNAEIGCNNNAIVIPGSDKSAIFNLNNSEFSTFADKDLGDVAYFTKGIVSSSDINKIFFVNSGLSLGYYDLINSPNAATNILLPEEKTEIFYNRPILPIGLEDDSQLSLIGTFHLVMDRENPEIILHEFDNGKDSDVNEEIKIIDGDKNVIVTTLGIYRASDFKLLKQFPKFKYSKSFIIDNDNTLHILLAGGEFVYKTSIDRLFM</sequence>
<evidence type="ECO:0000313" key="2">
    <source>
        <dbReference type="Proteomes" id="UP001248581"/>
    </source>
</evidence>
<dbReference type="Proteomes" id="UP001248581">
    <property type="component" value="Chromosome"/>
</dbReference>
<accession>A0ABY9TI06</accession>
<dbReference type="EMBL" id="CP134146">
    <property type="protein sequence ID" value="WNC68380.1"/>
    <property type="molecule type" value="Genomic_DNA"/>
</dbReference>
<evidence type="ECO:0000313" key="1">
    <source>
        <dbReference type="EMBL" id="WNC68380.1"/>
    </source>
</evidence>
<name>A0ABY9TI06_9GAMM</name>